<dbReference type="AlphaFoldDB" id="A0A7X8SMD8"/>
<dbReference type="RefSeq" id="WP_168883534.1">
    <property type="nucleotide sequence ID" value="NZ_JABAIL010000005.1"/>
</dbReference>
<feature type="chain" id="PRO_5030727136" evidence="1">
    <location>
        <begin position="24"/>
        <end position="195"/>
    </location>
</feature>
<evidence type="ECO:0000313" key="4">
    <source>
        <dbReference type="Proteomes" id="UP000585050"/>
    </source>
</evidence>
<keyword evidence="1" id="KW-0732">Signal</keyword>
<reference evidence="3 4" key="1">
    <citation type="submission" date="2020-04" db="EMBL/GenBank/DDBJ databases">
        <title>Flammeovirga sp. SR4, a novel species isolated from seawater.</title>
        <authorList>
            <person name="Wang X."/>
        </authorList>
    </citation>
    <scope>NUCLEOTIDE SEQUENCE [LARGE SCALE GENOMIC DNA]</scope>
    <source>
        <strain evidence="3 4">SR4</strain>
    </source>
</reference>
<feature type="signal peptide" evidence="1">
    <location>
        <begin position="1"/>
        <end position="23"/>
    </location>
</feature>
<keyword evidence="4" id="KW-1185">Reference proteome</keyword>
<feature type="domain" description="Outer membrane protein beta-barrel" evidence="2">
    <location>
        <begin position="23"/>
        <end position="174"/>
    </location>
</feature>
<proteinExistence type="predicted"/>
<name>A0A7X8SMD8_9BACT</name>
<protein>
    <submittedName>
        <fullName evidence="3">PorT family protein</fullName>
    </submittedName>
</protein>
<dbReference type="Proteomes" id="UP000585050">
    <property type="component" value="Unassembled WGS sequence"/>
</dbReference>
<dbReference type="Pfam" id="PF13568">
    <property type="entry name" value="OMP_b-brl_2"/>
    <property type="match status" value="1"/>
</dbReference>
<comment type="caution">
    <text evidence="3">The sequence shown here is derived from an EMBL/GenBank/DDBJ whole genome shotgun (WGS) entry which is preliminary data.</text>
</comment>
<sequence length="195" mass="21106">MKYFKVILTLFTFIFLTSISSYAQEEDNTKVGVKIGANFSTIAGDATGVKTKTGLVIGLFAQIKGTENLVIQPELVYSSEGAQFDDNSGTQVNYNYINIPVLFKLYANGQGTGLNFNAGPQFGFLANAKIKSGNTSETISDQISKIRFGLAFGMGVDINNIAFDLRYNLGLTNTVSKSDQFYPSNVIQLTAGLAF</sequence>
<evidence type="ECO:0000313" key="3">
    <source>
        <dbReference type="EMBL" id="NLR92816.1"/>
    </source>
</evidence>
<organism evidence="3 4">
    <name type="scientific">Flammeovirga agarivorans</name>
    <dbReference type="NCBI Taxonomy" id="2726742"/>
    <lineage>
        <taxon>Bacteria</taxon>
        <taxon>Pseudomonadati</taxon>
        <taxon>Bacteroidota</taxon>
        <taxon>Cytophagia</taxon>
        <taxon>Cytophagales</taxon>
        <taxon>Flammeovirgaceae</taxon>
        <taxon>Flammeovirga</taxon>
    </lineage>
</organism>
<evidence type="ECO:0000256" key="1">
    <source>
        <dbReference type="SAM" id="SignalP"/>
    </source>
</evidence>
<gene>
    <name evidence="3" type="ORF">HGP29_16485</name>
</gene>
<dbReference type="InterPro" id="IPR025665">
    <property type="entry name" value="Beta-barrel_OMP_2"/>
</dbReference>
<dbReference type="EMBL" id="JABAIL010000005">
    <property type="protein sequence ID" value="NLR92816.1"/>
    <property type="molecule type" value="Genomic_DNA"/>
</dbReference>
<accession>A0A7X8SMD8</accession>
<evidence type="ECO:0000259" key="2">
    <source>
        <dbReference type="Pfam" id="PF13568"/>
    </source>
</evidence>